<organism evidence="1 2">
    <name type="scientific">Chlamydomonas eustigma</name>
    <dbReference type="NCBI Taxonomy" id="1157962"/>
    <lineage>
        <taxon>Eukaryota</taxon>
        <taxon>Viridiplantae</taxon>
        <taxon>Chlorophyta</taxon>
        <taxon>core chlorophytes</taxon>
        <taxon>Chlorophyceae</taxon>
        <taxon>CS clade</taxon>
        <taxon>Chlamydomonadales</taxon>
        <taxon>Chlamydomonadaceae</taxon>
        <taxon>Chlamydomonas</taxon>
    </lineage>
</organism>
<comment type="caution">
    <text evidence="1">The sequence shown here is derived from an EMBL/GenBank/DDBJ whole genome shotgun (WGS) entry which is preliminary data.</text>
</comment>
<evidence type="ECO:0000313" key="1">
    <source>
        <dbReference type="EMBL" id="GAX75049.1"/>
    </source>
</evidence>
<dbReference type="Proteomes" id="UP000232323">
    <property type="component" value="Unassembled WGS sequence"/>
</dbReference>
<protein>
    <submittedName>
        <fullName evidence="1">Uncharacterized protein</fullName>
    </submittedName>
</protein>
<dbReference type="EMBL" id="BEGY01000010">
    <property type="protein sequence ID" value="GAX75049.1"/>
    <property type="molecule type" value="Genomic_DNA"/>
</dbReference>
<gene>
    <name evidence="1" type="ORF">CEUSTIGMA_g2493.t1</name>
</gene>
<name>A0A250WWG9_9CHLO</name>
<reference evidence="1 2" key="1">
    <citation type="submission" date="2017-08" db="EMBL/GenBank/DDBJ databases">
        <title>Acidophilic green algal genome provides insights into adaptation to an acidic environment.</title>
        <authorList>
            <person name="Hirooka S."/>
            <person name="Hirose Y."/>
            <person name="Kanesaki Y."/>
            <person name="Higuchi S."/>
            <person name="Fujiwara T."/>
            <person name="Onuma R."/>
            <person name="Era A."/>
            <person name="Ohbayashi R."/>
            <person name="Uzuka A."/>
            <person name="Nozaki H."/>
            <person name="Yoshikawa H."/>
            <person name="Miyagishima S.Y."/>
        </authorList>
    </citation>
    <scope>NUCLEOTIDE SEQUENCE [LARGE SCALE GENOMIC DNA]</scope>
    <source>
        <strain evidence="1 2">NIES-2499</strain>
    </source>
</reference>
<sequence length="76" mass="8669">MLKTGRPHDRVFGQQEQDSIKCMGNQMYDHTKNPGIHVFPSFLSQMESLSLLSEVKGIQKKYGISLISPMHAAMYR</sequence>
<evidence type="ECO:0000313" key="2">
    <source>
        <dbReference type="Proteomes" id="UP000232323"/>
    </source>
</evidence>
<dbReference type="AlphaFoldDB" id="A0A250WWG9"/>
<accession>A0A250WWG9</accession>
<keyword evidence="2" id="KW-1185">Reference proteome</keyword>
<proteinExistence type="predicted"/>